<name>A0A7C1HGG0_UNCKA</name>
<evidence type="ECO:0000256" key="1">
    <source>
        <dbReference type="ARBA" id="ARBA00006611"/>
    </source>
</evidence>
<protein>
    <submittedName>
        <fullName evidence="5">Type II secretion system protein GspE</fullName>
    </submittedName>
</protein>
<comment type="similarity">
    <text evidence="1">Belongs to the GSP E family.</text>
</comment>
<dbReference type="Gene3D" id="3.40.50.300">
    <property type="entry name" value="P-loop containing nucleotide triphosphate hydrolases"/>
    <property type="match status" value="1"/>
</dbReference>
<dbReference type="PANTHER" id="PTHR30258">
    <property type="entry name" value="TYPE II SECRETION SYSTEM PROTEIN GSPE-RELATED"/>
    <property type="match status" value="1"/>
</dbReference>
<dbReference type="PANTHER" id="PTHR30258:SF2">
    <property type="entry name" value="COMG OPERON PROTEIN 1"/>
    <property type="match status" value="1"/>
</dbReference>
<dbReference type="InterPro" id="IPR027417">
    <property type="entry name" value="P-loop_NTPase"/>
</dbReference>
<feature type="non-terminal residue" evidence="5">
    <location>
        <position position="1"/>
    </location>
</feature>
<dbReference type="InterPro" id="IPR001482">
    <property type="entry name" value="T2SS/T4SS_dom"/>
</dbReference>
<dbReference type="SUPFAM" id="SSF52540">
    <property type="entry name" value="P-loop containing nucleoside triphosphate hydrolases"/>
    <property type="match status" value="1"/>
</dbReference>
<evidence type="ECO:0000256" key="3">
    <source>
        <dbReference type="ARBA" id="ARBA00022840"/>
    </source>
</evidence>
<dbReference type="AlphaFoldDB" id="A0A7C1HGG0"/>
<comment type="caution">
    <text evidence="5">The sequence shown here is derived from an EMBL/GenBank/DDBJ whole genome shotgun (WGS) entry which is preliminary data.</text>
</comment>
<keyword evidence="2" id="KW-0547">Nucleotide-binding</keyword>
<sequence length="204" mass="22749">QIQTNQITGLTFAKGLRSLVRQDPDIILVGEIRDEETASIAINSAMTGHLVLSSLHTNDAATAIPRFMDLNIEPFLIASTINIIVAQRLVRKICTNCKASKTVPIDQIHEDFKQYYSNKKEIRLYHGEGCEMCHQSGYQGRVGIFEVLVMNDGIREAIIKKEDSDIIQKEAIKSGMTTMLEDGVEKVKTGVTTLEEVVRVTKTK</sequence>
<dbReference type="GO" id="GO:0016887">
    <property type="term" value="F:ATP hydrolysis activity"/>
    <property type="evidence" value="ECO:0007669"/>
    <property type="project" value="TreeGrafter"/>
</dbReference>
<gene>
    <name evidence="5" type="ORF">ENN92_00035</name>
</gene>
<feature type="domain" description="Bacterial type II secretion system protein E" evidence="4">
    <location>
        <begin position="20"/>
        <end position="34"/>
    </location>
</feature>
<proteinExistence type="inferred from homology"/>
<evidence type="ECO:0000259" key="4">
    <source>
        <dbReference type="PROSITE" id="PS00662"/>
    </source>
</evidence>
<evidence type="ECO:0000313" key="5">
    <source>
        <dbReference type="EMBL" id="HDQ88531.1"/>
    </source>
</evidence>
<dbReference type="Proteomes" id="UP000886066">
    <property type="component" value="Unassembled WGS sequence"/>
</dbReference>
<accession>A0A7C1HGG0</accession>
<dbReference type="Pfam" id="PF00437">
    <property type="entry name" value="T2SSE"/>
    <property type="match status" value="1"/>
</dbReference>
<dbReference type="EMBL" id="DSDM01000004">
    <property type="protein sequence ID" value="HDQ88531.1"/>
    <property type="molecule type" value="Genomic_DNA"/>
</dbReference>
<organism evidence="5">
    <name type="scientific">candidate division WWE3 bacterium</name>
    <dbReference type="NCBI Taxonomy" id="2053526"/>
    <lineage>
        <taxon>Bacteria</taxon>
        <taxon>Katanobacteria</taxon>
    </lineage>
</organism>
<dbReference type="GO" id="GO:0005524">
    <property type="term" value="F:ATP binding"/>
    <property type="evidence" value="ECO:0007669"/>
    <property type="project" value="UniProtKB-KW"/>
</dbReference>
<evidence type="ECO:0000256" key="2">
    <source>
        <dbReference type="ARBA" id="ARBA00022741"/>
    </source>
</evidence>
<keyword evidence="3" id="KW-0067">ATP-binding</keyword>
<dbReference type="GO" id="GO:0005886">
    <property type="term" value="C:plasma membrane"/>
    <property type="evidence" value="ECO:0007669"/>
    <property type="project" value="TreeGrafter"/>
</dbReference>
<dbReference type="PROSITE" id="PS00662">
    <property type="entry name" value="T2SP_E"/>
    <property type="match status" value="1"/>
</dbReference>
<reference evidence="5" key="1">
    <citation type="journal article" date="2020" name="mSystems">
        <title>Genome- and Community-Level Interaction Insights into Carbon Utilization and Element Cycling Functions of Hydrothermarchaeota in Hydrothermal Sediment.</title>
        <authorList>
            <person name="Zhou Z."/>
            <person name="Liu Y."/>
            <person name="Xu W."/>
            <person name="Pan J."/>
            <person name="Luo Z.H."/>
            <person name="Li M."/>
        </authorList>
    </citation>
    <scope>NUCLEOTIDE SEQUENCE [LARGE SCALE GENOMIC DNA]</scope>
    <source>
        <strain evidence="5">SpSt-1219</strain>
    </source>
</reference>